<feature type="coiled-coil region" evidence="1">
    <location>
        <begin position="216"/>
        <end position="261"/>
    </location>
</feature>
<dbReference type="EMBL" id="JH636049">
    <property type="protein sequence ID" value="EID53307.1"/>
    <property type="molecule type" value="Genomic_DNA"/>
</dbReference>
<feature type="domain" description="Mammalian cell entry C-terminal" evidence="4">
    <location>
        <begin position="131"/>
        <end position="305"/>
    </location>
</feature>
<evidence type="ECO:0000313" key="5">
    <source>
        <dbReference type="EMBL" id="EID53307.1"/>
    </source>
</evidence>
<feature type="signal peptide" evidence="2">
    <location>
        <begin position="1"/>
        <end position="27"/>
    </location>
</feature>
<dbReference type="GO" id="GO:0005576">
    <property type="term" value="C:extracellular region"/>
    <property type="evidence" value="ECO:0007669"/>
    <property type="project" value="TreeGrafter"/>
</dbReference>
<dbReference type="OrthoDB" id="9774928at2"/>
<dbReference type="STRING" id="882086.SacxiDRAFT_1046"/>
<dbReference type="eggNOG" id="COG1463">
    <property type="taxonomic scope" value="Bacteria"/>
</dbReference>
<dbReference type="Proteomes" id="UP000004691">
    <property type="component" value="Unassembled WGS sequence"/>
</dbReference>
<evidence type="ECO:0000259" key="3">
    <source>
        <dbReference type="Pfam" id="PF02470"/>
    </source>
</evidence>
<dbReference type="InterPro" id="IPR052336">
    <property type="entry name" value="MlaD_Phospholipid_Transporter"/>
</dbReference>
<accession>I0UZK4</accession>
<dbReference type="Pfam" id="PF11887">
    <property type="entry name" value="Mce4_CUP1"/>
    <property type="match status" value="1"/>
</dbReference>
<dbReference type="PANTHER" id="PTHR33371:SF15">
    <property type="entry name" value="LIPOPROTEIN LPRN"/>
    <property type="match status" value="1"/>
</dbReference>
<dbReference type="AlphaFoldDB" id="I0UZK4"/>
<evidence type="ECO:0000256" key="1">
    <source>
        <dbReference type="SAM" id="Coils"/>
    </source>
</evidence>
<dbReference type="PANTHER" id="PTHR33371">
    <property type="entry name" value="INTERMEMBRANE PHOSPHOLIPID TRANSPORT SYSTEM BINDING PROTEIN MLAD-RELATED"/>
    <property type="match status" value="1"/>
</dbReference>
<dbReference type="InterPro" id="IPR005693">
    <property type="entry name" value="Mce"/>
</dbReference>
<reference evidence="5 6" key="1">
    <citation type="submission" date="2012-01" db="EMBL/GenBank/DDBJ databases">
        <title>Improved High-Quality Draft sequence of Saccharomonospora xinjiangensis XJ-54.</title>
        <authorList>
            <consortium name="US DOE Joint Genome Institute"/>
            <person name="Lucas S."/>
            <person name="Han J."/>
            <person name="Lapidus A."/>
            <person name="Cheng J.-F."/>
            <person name="Goodwin L."/>
            <person name="Pitluck S."/>
            <person name="Peters L."/>
            <person name="Mikhailova N."/>
            <person name="Teshima H."/>
            <person name="Detter J.C."/>
            <person name="Han C."/>
            <person name="Tapia R."/>
            <person name="Land M."/>
            <person name="Hauser L."/>
            <person name="Kyrpides N."/>
            <person name="Ivanova N."/>
            <person name="Pagani I."/>
            <person name="Brambilla E.-M."/>
            <person name="Klenk H.-P."/>
            <person name="Woyke T."/>
        </authorList>
    </citation>
    <scope>NUCLEOTIDE SEQUENCE [LARGE SCALE GENOMIC DNA]</scope>
    <source>
        <strain evidence="5 6">XJ-54</strain>
    </source>
</reference>
<dbReference type="HOGENOM" id="CLU_045966_2_0_11"/>
<feature type="chain" id="PRO_5003634378" evidence="2">
    <location>
        <begin position="28"/>
        <end position="355"/>
    </location>
</feature>
<evidence type="ECO:0000256" key="2">
    <source>
        <dbReference type="SAM" id="SignalP"/>
    </source>
</evidence>
<dbReference type="NCBIfam" id="TIGR00996">
    <property type="entry name" value="Mtu_fam_mce"/>
    <property type="match status" value="1"/>
</dbReference>
<proteinExistence type="predicted"/>
<keyword evidence="1" id="KW-0175">Coiled coil</keyword>
<evidence type="ECO:0000313" key="6">
    <source>
        <dbReference type="Proteomes" id="UP000004691"/>
    </source>
</evidence>
<keyword evidence="2" id="KW-0732">Signal</keyword>
<evidence type="ECO:0000259" key="4">
    <source>
        <dbReference type="Pfam" id="PF11887"/>
    </source>
</evidence>
<dbReference type="InterPro" id="IPR003399">
    <property type="entry name" value="Mce/MlaD"/>
</dbReference>
<feature type="domain" description="Mce/MlaD" evidence="3">
    <location>
        <begin position="44"/>
        <end position="120"/>
    </location>
</feature>
<keyword evidence="6" id="KW-1185">Reference proteome</keyword>
<dbReference type="PROSITE" id="PS51257">
    <property type="entry name" value="PROKAR_LIPOPROTEIN"/>
    <property type="match status" value="1"/>
</dbReference>
<gene>
    <name evidence="5" type="ORF">SacxiDRAFT_1046</name>
</gene>
<dbReference type="Pfam" id="PF02470">
    <property type="entry name" value="MlaD"/>
    <property type="match status" value="1"/>
</dbReference>
<organism evidence="5 6">
    <name type="scientific">Saccharomonospora xinjiangensis XJ-54</name>
    <dbReference type="NCBI Taxonomy" id="882086"/>
    <lineage>
        <taxon>Bacteria</taxon>
        <taxon>Bacillati</taxon>
        <taxon>Actinomycetota</taxon>
        <taxon>Actinomycetes</taxon>
        <taxon>Pseudonocardiales</taxon>
        <taxon>Pseudonocardiaceae</taxon>
        <taxon>Saccharomonospora</taxon>
    </lineage>
</organism>
<protein>
    <submittedName>
        <fullName evidence="5">Virulence factor Mce family protein</fullName>
    </submittedName>
</protein>
<name>I0UZK4_9PSEU</name>
<dbReference type="InterPro" id="IPR024516">
    <property type="entry name" value="Mce_C"/>
</dbReference>
<sequence>MSRRAVFPAVAVAACLLAAGCATPDFAGVHELPLPGGAELGDDPYRVTARFDDVLDLVPHAAVKVNDVAVGRVESIELAATGDWQAEVVLVVNGDVELPADTLANIRQSSLLGEKFVELAAPRRPDEAGERAPLTDGALIPVSRTNRHVEVEEVFGALSLLLNGGGIAQLRTINHELNEVLTGNEAQLKEFLSNVEHLVSELDGHRDEITTALDGLDRLAATLAEREEDIRGALNDLTPGLAELRDQRELLVTMLESLDELSGVAVDVVHKTKDDLVADLEALAPTLEGLADAGGSLPRSLEILATFPFTDAVLDGIEGDYLNTFVQVVPADGYTAPIPLLPLPTTGTPAEGGDR</sequence>
<dbReference type="RefSeq" id="WP_006237426.1">
    <property type="nucleotide sequence ID" value="NZ_JH636049.1"/>
</dbReference>